<evidence type="ECO:0000256" key="2">
    <source>
        <dbReference type="ARBA" id="ARBA00022490"/>
    </source>
</evidence>
<name>A0A425XX71_9BACT</name>
<dbReference type="Pfam" id="PF00005">
    <property type="entry name" value="ABC_tran"/>
    <property type="match status" value="1"/>
</dbReference>
<reference evidence="15 16" key="1">
    <citation type="submission" date="2018-07" db="EMBL/GenBank/DDBJ databases">
        <title>Draft genome sequence of Ancylomarina sp. M1P.</title>
        <authorList>
            <person name="Yadav S."/>
            <person name="Villanueva L."/>
            <person name="Damste J.S.S."/>
        </authorList>
    </citation>
    <scope>NUCLEOTIDE SEQUENCE [LARGE SCALE GENOMIC DNA]</scope>
    <source>
        <strain evidence="15 16">M1P</strain>
    </source>
</reference>
<evidence type="ECO:0000256" key="3">
    <source>
        <dbReference type="ARBA" id="ARBA00022737"/>
    </source>
</evidence>
<accession>A0A425XX71</accession>
<keyword evidence="8" id="KW-0267">Excision nuclease</keyword>
<evidence type="ECO:0000256" key="1">
    <source>
        <dbReference type="ARBA" id="ARBA00004496"/>
    </source>
</evidence>
<evidence type="ECO:0000259" key="14">
    <source>
        <dbReference type="PROSITE" id="PS50893"/>
    </source>
</evidence>
<protein>
    <recommendedName>
        <fullName evidence="12">UvrABC system protein A</fullName>
    </recommendedName>
    <alternativeName>
        <fullName evidence="13">Excinuclease ABC subunit A</fullName>
    </alternativeName>
</protein>
<dbReference type="Proteomes" id="UP000285794">
    <property type="component" value="Unassembled WGS sequence"/>
</dbReference>
<gene>
    <name evidence="15" type="ORF">DWB61_15840</name>
</gene>
<dbReference type="SUPFAM" id="SSF52540">
    <property type="entry name" value="P-loop containing nucleoside triphosphate hydrolases"/>
    <property type="match status" value="2"/>
</dbReference>
<dbReference type="RefSeq" id="WP_125031864.1">
    <property type="nucleotide sequence ID" value="NZ_JAPXVP010000019.1"/>
</dbReference>
<evidence type="ECO:0000256" key="5">
    <source>
        <dbReference type="ARBA" id="ARBA00022763"/>
    </source>
</evidence>
<dbReference type="InterPro" id="IPR003439">
    <property type="entry name" value="ABC_transporter-like_ATP-bd"/>
</dbReference>
<evidence type="ECO:0000256" key="8">
    <source>
        <dbReference type="ARBA" id="ARBA00022881"/>
    </source>
</evidence>
<evidence type="ECO:0000256" key="13">
    <source>
        <dbReference type="ARBA" id="ARBA00042156"/>
    </source>
</evidence>
<dbReference type="PANTHER" id="PTHR43152:SF3">
    <property type="entry name" value="UVRABC SYSTEM PROTEIN A"/>
    <property type="match status" value="1"/>
</dbReference>
<dbReference type="PROSITE" id="PS00211">
    <property type="entry name" value="ABC_TRANSPORTER_1"/>
    <property type="match status" value="2"/>
</dbReference>
<evidence type="ECO:0000256" key="6">
    <source>
        <dbReference type="ARBA" id="ARBA00022769"/>
    </source>
</evidence>
<dbReference type="PANTHER" id="PTHR43152">
    <property type="entry name" value="UVRABC SYSTEM PROTEIN A"/>
    <property type="match status" value="1"/>
</dbReference>
<keyword evidence="5" id="KW-0227">DNA damage</keyword>
<keyword evidence="3" id="KW-0677">Repeat</keyword>
<dbReference type="InterPro" id="IPR017871">
    <property type="entry name" value="ABC_transporter-like_CS"/>
</dbReference>
<dbReference type="InterPro" id="IPR027417">
    <property type="entry name" value="P-loop_NTPase"/>
</dbReference>
<dbReference type="AlphaFoldDB" id="A0A425XX71"/>
<dbReference type="CDD" id="cd03270">
    <property type="entry name" value="ABC_UvrA_I"/>
    <property type="match status" value="1"/>
</dbReference>
<dbReference type="GO" id="GO:0003677">
    <property type="term" value="F:DNA binding"/>
    <property type="evidence" value="ECO:0007669"/>
    <property type="project" value="UniProtKB-KW"/>
</dbReference>
<keyword evidence="10" id="KW-0234">DNA repair</keyword>
<evidence type="ECO:0000256" key="7">
    <source>
        <dbReference type="ARBA" id="ARBA00022840"/>
    </source>
</evidence>
<evidence type="ECO:0000256" key="11">
    <source>
        <dbReference type="ARBA" id="ARBA00038000"/>
    </source>
</evidence>
<dbReference type="Gene3D" id="3.40.50.300">
    <property type="entry name" value="P-loop containing nucleotide triphosphate hydrolases"/>
    <property type="match status" value="2"/>
</dbReference>
<evidence type="ECO:0000256" key="12">
    <source>
        <dbReference type="ARBA" id="ARBA00039316"/>
    </source>
</evidence>
<evidence type="ECO:0000313" key="16">
    <source>
        <dbReference type="Proteomes" id="UP000285794"/>
    </source>
</evidence>
<organism evidence="15 16">
    <name type="scientific">Ancylomarina euxinus</name>
    <dbReference type="NCBI Taxonomy" id="2283627"/>
    <lineage>
        <taxon>Bacteria</taxon>
        <taxon>Pseudomonadati</taxon>
        <taxon>Bacteroidota</taxon>
        <taxon>Bacteroidia</taxon>
        <taxon>Marinilabiliales</taxon>
        <taxon>Marinifilaceae</taxon>
        <taxon>Ancylomarina</taxon>
    </lineage>
</organism>
<keyword evidence="6" id="KW-0228">DNA excision</keyword>
<dbReference type="OrthoDB" id="9805802at2"/>
<evidence type="ECO:0000256" key="10">
    <source>
        <dbReference type="ARBA" id="ARBA00023204"/>
    </source>
</evidence>
<comment type="subcellular location">
    <subcellularLocation>
        <location evidence="1">Cytoplasm</location>
    </subcellularLocation>
</comment>
<dbReference type="Gene3D" id="1.20.1580.10">
    <property type="entry name" value="ABC transporter ATPase like domain"/>
    <property type="match status" value="2"/>
</dbReference>
<dbReference type="GO" id="GO:0005524">
    <property type="term" value="F:ATP binding"/>
    <property type="evidence" value="ECO:0007669"/>
    <property type="project" value="UniProtKB-KW"/>
</dbReference>
<dbReference type="Gene3D" id="1.10.8.280">
    <property type="entry name" value="ABC transporter ATPase domain-like"/>
    <property type="match status" value="1"/>
</dbReference>
<evidence type="ECO:0000256" key="9">
    <source>
        <dbReference type="ARBA" id="ARBA00023125"/>
    </source>
</evidence>
<dbReference type="GO" id="GO:0005737">
    <property type="term" value="C:cytoplasm"/>
    <property type="evidence" value="ECO:0007669"/>
    <property type="project" value="UniProtKB-SubCell"/>
</dbReference>
<dbReference type="SMART" id="SM00382">
    <property type="entry name" value="AAA"/>
    <property type="match status" value="2"/>
</dbReference>
<keyword evidence="7" id="KW-0067">ATP-binding</keyword>
<dbReference type="EMBL" id="QQWG01000022">
    <property type="protein sequence ID" value="RRG19247.1"/>
    <property type="molecule type" value="Genomic_DNA"/>
</dbReference>
<evidence type="ECO:0000313" key="15">
    <source>
        <dbReference type="EMBL" id="RRG19247.1"/>
    </source>
</evidence>
<comment type="similarity">
    <text evidence="11">Belongs to the ABC transporter superfamily. UvrA family.</text>
</comment>
<dbReference type="InterPro" id="IPR003593">
    <property type="entry name" value="AAA+_ATPase"/>
</dbReference>
<keyword evidence="2" id="KW-0963">Cytoplasm</keyword>
<feature type="domain" description="ABC transporter" evidence="14">
    <location>
        <begin position="449"/>
        <end position="746"/>
    </location>
</feature>
<keyword evidence="4" id="KW-0547">Nucleotide-binding</keyword>
<dbReference type="GO" id="GO:0016887">
    <property type="term" value="F:ATP hydrolysis activity"/>
    <property type="evidence" value="ECO:0007669"/>
    <property type="project" value="InterPro"/>
</dbReference>
<dbReference type="PROSITE" id="PS50893">
    <property type="entry name" value="ABC_TRANSPORTER_2"/>
    <property type="match status" value="1"/>
</dbReference>
<keyword evidence="16" id="KW-1185">Reference proteome</keyword>
<dbReference type="GO" id="GO:0008270">
    <property type="term" value="F:zinc ion binding"/>
    <property type="evidence" value="ECO:0007669"/>
    <property type="project" value="UniProtKB-KW"/>
</dbReference>
<keyword evidence="9" id="KW-0238">DNA-binding</keyword>
<comment type="caution">
    <text evidence="15">The sequence shown here is derived from an EMBL/GenBank/DDBJ whole genome shotgun (WGS) entry which is preliminary data.</text>
</comment>
<dbReference type="GO" id="GO:0006281">
    <property type="term" value="P:DNA repair"/>
    <property type="evidence" value="ECO:0007669"/>
    <property type="project" value="UniProtKB-KW"/>
</dbReference>
<evidence type="ECO:0000256" key="4">
    <source>
        <dbReference type="ARBA" id="ARBA00022741"/>
    </source>
</evidence>
<proteinExistence type="inferred from homology"/>
<dbReference type="GO" id="GO:0004518">
    <property type="term" value="F:nuclease activity"/>
    <property type="evidence" value="ECO:0007669"/>
    <property type="project" value="UniProtKB-KW"/>
</dbReference>
<sequence>MRNIIIKGARQNNLKNLDVEIPRNQIVLFTGVSGSGKSSLVFETINSEAQRQLYDTFSTFARSRMPKYEQADYDLVENLSPAILIEQKRFSGNSRSTVGTVTEIFTYLRLLYSRIGSEFIGGSNHYSFNSPEGMCENCSGTGKATKIEIDSLIDWDKSINNGGILFSDFKIDSIYWKQIVMSNLFDCDKPFKDFSESEINDFLYAKAIRYNMGSEEGFLKGNYEGIYRKINRLYLNKDIASLSKKKQDVLKYYIHQGTCDKCSGARLNEKALSIKINEKNIYELCQLQLNELHDFISQIENPLAETVLQQIKLRLQYLINIGVGYLNLSRETSTLSGGEAQRVKLAKQLGSSLTEMLYILDEPSVGLHPRDVHLVNELFKELKEAGNTVLVVEHDPDVIKIADHIIDIGPDAGIKGGKIVYQGDFIGLQKSDTLTGKFLNAPIKRQKPLRKSNEHFQISNATANNLKNISVSIPKKIFVCVTGVAGSGKSSLIHKEFVKRNPESIVIDQSPVGQSERSNSATYTGVFDLIRKEFAKANKVNSSLFSFNSKGACPKCNGLGYITIDMAFLDSVKSKCEECDGKRYSKEVLKYKYKGINIFEVLELTINQAYEFFENKEIQSKLKLLIDVGLGYLKLGQPLSTLSGGECQRVKLASELHKQGNIYIMDEPTTGLHMSDIKKIIELMNKLVENGNSLIVIEHNLDVINNSDWIIDIGLEGGIAGGELIFEGTPEEIINCEKSYTGKYLKEYRQRKYEC</sequence>